<gene>
    <name evidence="6" type="ORF">BINO364_LOCUS16457</name>
</gene>
<dbReference type="Proteomes" id="UP000838878">
    <property type="component" value="Chromosome 9"/>
</dbReference>
<feature type="transmembrane region" description="Helical" evidence="5">
    <location>
        <begin position="150"/>
        <end position="171"/>
    </location>
</feature>
<evidence type="ECO:0000256" key="1">
    <source>
        <dbReference type="ARBA" id="ARBA00004370"/>
    </source>
</evidence>
<dbReference type="InterPro" id="IPR050549">
    <property type="entry name" value="MFS_Trehalose_Transporter"/>
</dbReference>
<feature type="transmembrane region" description="Helical" evidence="5">
    <location>
        <begin position="406"/>
        <end position="425"/>
    </location>
</feature>
<name>A0A8J9VW50_9NEOP</name>
<feature type="transmembrane region" description="Helical" evidence="5">
    <location>
        <begin position="437"/>
        <end position="456"/>
    </location>
</feature>
<dbReference type="SUPFAM" id="SSF103473">
    <property type="entry name" value="MFS general substrate transporter"/>
    <property type="match status" value="1"/>
</dbReference>
<evidence type="ECO:0008006" key="8">
    <source>
        <dbReference type="Google" id="ProtNLM"/>
    </source>
</evidence>
<organism evidence="6 7">
    <name type="scientific">Brenthis ino</name>
    <name type="common">lesser marbled fritillary</name>
    <dbReference type="NCBI Taxonomy" id="405034"/>
    <lineage>
        <taxon>Eukaryota</taxon>
        <taxon>Metazoa</taxon>
        <taxon>Ecdysozoa</taxon>
        <taxon>Arthropoda</taxon>
        <taxon>Hexapoda</taxon>
        <taxon>Insecta</taxon>
        <taxon>Pterygota</taxon>
        <taxon>Neoptera</taxon>
        <taxon>Endopterygota</taxon>
        <taxon>Lepidoptera</taxon>
        <taxon>Glossata</taxon>
        <taxon>Ditrysia</taxon>
        <taxon>Papilionoidea</taxon>
        <taxon>Nymphalidae</taxon>
        <taxon>Heliconiinae</taxon>
        <taxon>Argynnini</taxon>
        <taxon>Brenthis</taxon>
    </lineage>
</organism>
<dbReference type="AlphaFoldDB" id="A0A8J9VW50"/>
<feature type="transmembrane region" description="Helical" evidence="5">
    <location>
        <begin position="305"/>
        <end position="328"/>
    </location>
</feature>
<keyword evidence="3 5" id="KW-1133">Transmembrane helix</keyword>
<comment type="subcellular location">
    <subcellularLocation>
        <location evidence="1">Membrane</location>
    </subcellularLocation>
</comment>
<dbReference type="PANTHER" id="PTHR48021">
    <property type="match status" value="1"/>
</dbReference>
<evidence type="ECO:0000256" key="2">
    <source>
        <dbReference type="ARBA" id="ARBA00022692"/>
    </source>
</evidence>
<feature type="transmembrane region" description="Helical" evidence="5">
    <location>
        <begin position="369"/>
        <end position="394"/>
    </location>
</feature>
<keyword evidence="7" id="KW-1185">Reference proteome</keyword>
<feature type="transmembrane region" description="Helical" evidence="5">
    <location>
        <begin position="335"/>
        <end position="357"/>
    </location>
</feature>
<feature type="transmembrane region" description="Helical" evidence="5">
    <location>
        <begin position="126"/>
        <end position="143"/>
    </location>
</feature>
<dbReference type="EMBL" id="OV170229">
    <property type="protein sequence ID" value="CAH0731648.1"/>
    <property type="molecule type" value="Genomic_DNA"/>
</dbReference>
<dbReference type="PANTHER" id="PTHR48021:SF1">
    <property type="entry name" value="GH07001P-RELATED"/>
    <property type="match status" value="1"/>
</dbReference>
<dbReference type="Gene3D" id="1.20.1250.20">
    <property type="entry name" value="MFS general substrate transporter like domains"/>
    <property type="match status" value="1"/>
</dbReference>
<dbReference type="GO" id="GO:0022857">
    <property type="term" value="F:transmembrane transporter activity"/>
    <property type="evidence" value="ECO:0007669"/>
    <property type="project" value="InterPro"/>
</dbReference>
<evidence type="ECO:0000313" key="7">
    <source>
        <dbReference type="Proteomes" id="UP000838878"/>
    </source>
</evidence>
<feature type="transmembrane region" description="Helical" evidence="5">
    <location>
        <begin position="97"/>
        <end position="120"/>
    </location>
</feature>
<evidence type="ECO:0000256" key="4">
    <source>
        <dbReference type="ARBA" id="ARBA00023136"/>
    </source>
</evidence>
<evidence type="ECO:0000256" key="5">
    <source>
        <dbReference type="SAM" id="Phobius"/>
    </source>
</evidence>
<evidence type="ECO:0000256" key="3">
    <source>
        <dbReference type="ARBA" id="ARBA00022989"/>
    </source>
</evidence>
<dbReference type="Pfam" id="PF00083">
    <property type="entry name" value="Sugar_tr"/>
    <property type="match status" value="1"/>
</dbReference>
<proteinExistence type="predicted"/>
<accession>A0A8J9VW50</accession>
<evidence type="ECO:0000313" key="6">
    <source>
        <dbReference type="EMBL" id="CAH0731648.1"/>
    </source>
</evidence>
<dbReference type="InterPro" id="IPR036259">
    <property type="entry name" value="MFS_trans_sf"/>
</dbReference>
<sequence>MGREKKKKMLVLQKPIPLSCQIAVLLAHCSHGIGSGIMLAFPSVLNPAIISSNSTDITATSQQASWIAAIHGFSGLVGFLIVPPLMQILGRRITKVFLNIVVLLGFLIFTLAESVIALYMARTIQGLSICAVFIAPIILAEYAHPKRRGYFVTLKKISIAIGSLLCHVTSLCWTWRQIAAFGIIPCAISVVLTFIYPESPAFLAMLGKYEECNKAHLWLHGESVNSRRDIEELISIQKERRNVNKYSKNKVTIIKTKSKKMLQRDFIKPFVIVSLLTVIVDACGRIYMMAYIVQILKEITGDKLVASYCTIGADILALVALSISCVIIRRFNRRAILFTTSIMSIGLMFLISLLMYLKTNSNNVGIINWLTPAIILLNIFLINIGVIPTSFTIIGEIFPLEHKGSGLCASGVIFTVLYILVMKFTPVMIEETGIEGTFAIFGLCMIISIVILYFILNETKDKTLQEIENQIRGIEKPGLNKMLIEME</sequence>
<feature type="transmembrane region" description="Helical" evidence="5">
    <location>
        <begin position="270"/>
        <end position="293"/>
    </location>
</feature>
<reference evidence="6" key="1">
    <citation type="submission" date="2021-12" db="EMBL/GenBank/DDBJ databases">
        <authorList>
            <person name="Martin H S."/>
        </authorList>
    </citation>
    <scope>NUCLEOTIDE SEQUENCE</scope>
</reference>
<keyword evidence="2 5" id="KW-0812">Transmembrane</keyword>
<dbReference type="GO" id="GO:0016020">
    <property type="term" value="C:membrane"/>
    <property type="evidence" value="ECO:0007669"/>
    <property type="project" value="UniProtKB-SubCell"/>
</dbReference>
<dbReference type="InterPro" id="IPR005828">
    <property type="entry name" value="MFS_sugar_transport-like"/>
</dbReference>
<keyword evidence="4 5" id="KW-0472">Membrane</keyword>
<feature type="non-terminal residue" evidence="6">
    <location>
        <position position="487"/>
    </location>
</feature>
<feature type="transmembrane region" description="Helical" evidence="5">
    <location>
        <begin position="177"/>
        <end position="196"/>
    </location>
</feature>
<dbReference type="OrthoDB" id="10021397at2759"/>
<feature type="transmembrane region" description="Helical" evidence="5">
    <location>
        <begin position="63"/>
        <end position="85"/>
    </location>
</feature>
<protein>
    <recommendedName>
        <fullName evidence="8">Facilitated trehalose transporter Tret1-like</fullName>
    </recommendedName>
</protein>